<dbReference type="Proteomes" id="UP000594430">
    <property type="component" value="Chromosome"/>
</dbReference>
<accession>A0A7S9LE16</accession>
<protein>
    <submittedName>
        <fullName evidence="1">Uncharacterized protein</fullName>
    </submittedName>
</protein>
<dbReference type="AlphaFoldDB" id="A0A7S9LE16"/>
<organism evidence="1 2">
    <name type="scientific">Pseudomonas fulva</name>
    <dbReference type="NCBI Taxonomy" id="47880"/>
    <lineage>
        <taxon>Bacteria</taxon>
        <taxon>Pseudomonadati</taxon>
        <taxon>Pseudomonadota</taxon>
        <taxon>Gammaproteobacteria</taxon>
        <taxon>Pseudomonadales</taxon>
        <taxon>Pseudomonadaceae</taxon>
        <taxon>Pseudomonas</taxon>
    </lineage>
</organism>
<gene>
    <name evidence="1" type="ORF">IZU98_13065</name>
</gene>
<evidence type="ECO:0000313" key="1">
    <source>
        <dbReference type="EMBL" id="QPH47352.1"/>
    </source>
</evidence>
<name>A0A7S9LE16_9PSED</name>
<dbReference type="RefSeq" id="WP_027916123.1">
    <property type="nucleotide sequence ID" value="NZ_BQHM01000003.1"/>
</dbReference>
<proteinExistence type="predicted"/>
<dbReference type="EMBL" id="CP064946">
    <property type="protein sequence ID" value="QPH47352.1"/>
    <property type="molecule type" value="Genomic_DNA"/>
</dbReference>
<evidence type="ECO:0000313" key="2">
    <source>
        <dbReference type="Proteomes" id="UP000594430"/>
    </source>
</evidence>
<dbReference type="GeneID" id="93442615"/>
<reference evidence="1 2" key="1">
    <citation type="submission" date="2020-11" db="EMBL/GenBank/DDBJ databases">
        <title>Pseudomonas fulva producing VIM-24.</title>
        <authorList>
            <person name="Liu S."/>
        </authorList>
    </citation>
    <scope>NUCLEOTIDE SEQUENCE [LARGE SCALE GENOMIC DNA]</scope>
    <source>
        <strain evidence="1 2">ZDHY414</strain>
    </source>
</reference>
<sequence length="73" mass="8391">MTEEEASDVVTRIQHELSHQARVATRIEIHDLGLWARLEKAHFTTTIHGNQLFEKPVVIVPRCDASYTILYTC</sequence>